<evidence type="ECO:0000256" key="1">
    <source>
        <dbReference type="ARBA" id="ARBA00022448"/>
    </source>
</evidence>
<comment type="caution">
    <text evidence="7">The sequence shown here is derived from an EMBL/GenBank/DDBJ whole genome shotgun (WGS) entry which is preliminary data.</text>
</comment>
<dbReference type="PANTHER" id="PTHR45663">
    <property type="entry name" value="GEO12009P1"/>
    <property type="match status" value="1"/>
</dbReference>
<dbReference type="GO" id="GO:0015035">
    <property type="term" value="F:protein-disulfide reductase activity"/>
    <property type="evidence" value="ECO:0007669"/>
    <property type="project" value="InterPro"/>
</dbReference>
<keyword evidence="5" id="KW-0676">Redox-active center</keyword>
<dbReference type="GO" id="GO:0008047">
    <property type="term" value="F:enzyme activator activity"/>
    <property type="evidence" value="ECO:0007669"/>
    <property type="project" value="UniProtKB-ARBA"/>
</dbReference>
<dbReference type="CDD" id="cd02947">
    <property type="entry name" value="TRX_family"/>
    <property type="match status" value="1"/>
</dbReference>
<dbReference type="PANTHER" id="PTHR45663:SF15">
    <property type="entry name" value="THIOREDOXIN Y1, CHLOROPLASTIC"/>
    <property type="match status" value="1"/>
</dbReference>
<evidence type="ECO:0000256" key="2">
    <source>
        <dbReference type="ARBA" id="ARBA00022946"/>
    </source>
</evidence>
<evidence type="ECO:0000259" key="6">
    <source>
        <dbReference type="PROSITE" id="PS51352"/>
    </source>
</evidence>
<evidence type="ECO:0000256" key="3">
    <source>
        <dbReference type="ARBA" id="ARBA00022982"/>
    </source>
</evidence>
<dbReference type="InterPro" id="IPR036249">
    <property type="entry name" value="Thioredoxin-like_sf"/>
</dbReference>
<name>A0AAD8ITN6_9APIA</name>
<dbReference type="AlphaFoldDB" id="A0AAD8ITN6"/>
<gene>
    <name evidence="7" type="ORF">POM88_010970</name>
</gene>
<dbReference type="EMBL" id="JAUIZM010000003">
    <property type="protein sequence ID" value="KAK1391914.1"/>
    <property type="molecule type" value="Genomic_DNA"/>
</dbReference>
<dbReference type="Pfam" id="PF00085">
    <property type="entry name" value="Thioredoxin"/>
    <property type="match status" value="1"/>
</dbReference>
<reference evidence="7" key="1">
    <citation type="submission" date="2023-02" db="EMBL/GenBank/DDBJ databases">
        <title>Genome of toxic invasive species Heracleum sosnowskyi carries increased number of genes despite the absence of recent whole-genome duplications.</title>
        <authorList>
            <person name="Schelkunov M."/>
            <person name="Shtratnikova V."/>
            <person name="Makarenko M."/>
            <person name="Klepikova A."/>
            <person name="Omelchenko D."/>
            <person name="Novikova G."/>
            <person name="Obukhova E."/>
            <person name="Bogdanov V."/>
            <person name="Penin A."/>
            <person name="Logacheva M."/>
        </authorList>
    </citation>
    <scope>NUCLEOTIDE SEQUENCE</scope>
    <source>
        <strain evidence="7">Hsosn_3</strain>
        <tissue evidence="7">Leaf</tissue>
    </source>
</reference>
<dbReference type="SUPFAM" id="SSF52833">
    <property type="entry name" value="Thioredoxin-like"/>
    <property type="match status" value="1"/>
</dbReference>
<dbReference type="NCBIfam" id="TIGR01068">
    <property type="entry name" value="thioredoxin"/>
    <property type="match status" value="1"/>
</dbReference>
<organism evidence="7 8">
    <name type="scientific">Heracleum sosnowskyi</name>
    <dbReference type="NCBI Taxonomy" id="360622"/>
    <lineage>
        <taxon>Eukaryota</taxon>
        <taxon>Viridiplantae</taxon>
        <taxon>Streptophyta</taxon>
        <taxon>Embryophyta</taxon>
        <taxon>Tracheophyta</taxon>
        <taxon>Spermatophyta</taxon>
        <taxon>Magnoliopsida</taxon>
        <taxon>eudicotyledons</taxon>
        <taxon>Gunneridae</taxon>
        <taxon>Pentapetalae</taxon>
        <taxon>asterids</taxon>
        <taxon>campanulids</taxon>
        <taxon>Apiales</taxon>
        <taxon>Apiaceae</taxon>
        <taxon>Apioideae</taxon>
        <taxon>apioid superclade</taxon>
        <taxon>Tordylieae</taxon>
        <taxon>Tordyliinae</taxon>
        <taxon>Heracleum</taxon>
    </lineage>
</organism>
<dbReference type="InterPro" id="IPR017937">
    <property type="entry name" value="Thioredoxin_CS"/>
</dbReference>
<evidence type="ECO:0000256" key="4">
    <source>
        <dbReference type="ARBA" id="ARBA00023157"/>
    </source>
</evidence>
<keyword evidence="4" id="KW-1015">Disulfide bond</keyword>
<protein>
    <submittedName>
        <fullName evidence="7">Thioredoxin-like protein slr0233</fullName>
    </submittedName>
</protein>
<evidence type="ECO:0000313" key="8">
    <source>
        <dbReference type="Proteomes" id="UP001237642"/>
    </source>
</evidence>
<proteinExistence type="predicted"/>
<dbReference type="Proteomes" id="UP001237642">
    <property type="component" value="Unassembled WGS sequence"/>
</dbReference>
<reference evidence="7" key="2">
    <citation type="submission" date="2023-05" db="EMBL/GenBank/DDBJ databases">
        <authorList>
            <person name="Schelkunov M.I."/>
        </authorList>
    </citation>
    <scope>NUCLEOTIDE SEQUENCE</scope>
    <source>
        <strain evidence="7">Hsosn_3</strain>
        <tissue evidence="7">Leaf</tissue>
    </source>
</reference>
<keyword evidence="8" id="KW-1185">Reference proteome</keyword>
<dbReference type="PROSITE" id="PS51352">
    <property type="entry name" value="THIOREDOXIN_2"/>
    <property type="match status" value="1"/>
</dbReference>
<dbReference type="PROSITE" id="PS00194">
    <property type="entry name" value="THIOREDOXIN_1"/>
    <property type="match status" value="1"/>
</dbReference>
<dbReference type="GO" id="GO:0005737">
    <property type="term" value="C:cytoplasm"/>
    <property type="evidence" value="ECO:0007669"/>
    <property type="project" value="TreeGrafter"/>
</dbReference>
<keyword evidence="1" id="KW-0813">Transport</keyword>
<evidence type="ECO:0000256" key="5">
    <source>
        <dbReference type="ARBA" id="ARBA00023284"/>
    </source>
</evidence>
<evidence type="ECO:0000313" key="7">
    <source>
        <dbReference type="EMBL" id="KAK1391914.1"/>
    </source>
</evidence>
<keyword evidence="3" id="KW-0249">Electron transport</keyword>
<dbReference type="Gene3D" id="3.40.30.10">
    <property type="entry name" value="Glutaredoxin"/>
    <property type="match status" value="1"/>
</dbReference>
<dbReference type="FunFam" id="3.40.30.10:FF:000001">
    <property type="entry name" value="Thioredoxin"/>
    <property type="match status" value="1"/>
</dbReference>
<accession>A0AAD8ITN6</accession>
<keyword evidence="2" id="KW-0809">Transit peptide</keyword>
<dbReference type="InterPro" id="IPR005746">
    <property type="entry name" value="Thioredoxin"/>
</dbReference>
<dbReference type="InterPro" id="IPR013766">
    <property type="entry name" value="Thioredoxin_domain"/>
</dbReference>
<dbReference type="PRINTS" id="PR00421">
    <property type="entry name" value="THIOREDOXIN"/>
</dbReference>
<sequence length="169" mass="18765">MAILTSTAPTTSAIQCLNIGGVKAFAPSSPSFSTLRFRRQLRFLNPHLSSPSRPRFSTLVKAKKQSFSNFDDMLATSEKPVLVDFYATWCGPCQMMVPILNEVSASLEDKIMIVKIDTEKYPSLADKYSIQALPTMIIFKDGKPCDRVEGALTASQLIQRIETTLKVKQ</sequence>
<feature type="domain" description="Thioredoxin" evidence="6">
    <location>
        <begin position="47"/>
        <end position="166"/>
    </location>
</feature>